<feature type="non-terminal residue" evidence="10">
    <location>
        <position position="1"/>
    </location>
</feature>
<accession>A0A0H2S488</accession>
<evidence type="ECO:0000256" key="1">
    <source>
        <dbReference type="ARBA" id="ARBA00008985"/>
    </source>
</evidence>
<dbReference type="Proteomes" id="UP000053477">
    <property type="component" value="Unassembled WGS sequence"/>
</dbReference>
<dbReference type="OrthoDB" id="191192at2759"/>
<dbReference type="InterPro" id="IPR023128">
    <property type="entry name" value="Prot_N_Gln_amidohydro_ab_roll"/>
</dbReference>
<protein>
    <recommendedName>
        <fullName evidence="4 8">Protein N-terminal glutamine amidohydrolase</fullName>
        <ecNumber evidence="3 8">3.5.1.122</ecNumber>
    </recommendedName>
    <alternativeName>
        <fullName evidence="6 8">Protein NH2-terminal glutamine deamidase</fullName>
    </alternativeName>
</protein>
<dbReference type="InterPro" id="IPR039733">
    <property type="entry name" value="NTAQ1"/>
</dbReference>
<comment type="function">
    <text evidence="8">Mediates the side-chain deamidation of N-terminal glutamine residues to glutamate, an important step in N-end rule pathway of protein degradation. Conversion of the resulting N-terminal glutamine to glutamate renders the protein susceptible to arginylation, polyubiquitination and degradation as specified by the N-end rule. Does not act on substrates with internal or C-terminal glutamine and does not act on non-glutamine residues in any position.</text>
</comment>
<dbReference type="InParanoid" id="A0A0H2S488"/>
<name>A0A0H2S488_9AGAM</name>
<dbReference type="GO" id="GO:0070773">
    <property type="term" value="F:protein-N-terminal glutamine amidohydrolase activity"/>
    <property type="evidence" value="ECO:0007669"/>
    <property type="project" value="UniProtKB-UniRule"/>
</dbReference>
<evidence type="ECO:0000313" key="11">
    <source>
        <dbReference type="Proteomes" id="UP000053477"/>
    </source>
</evidence>
<gene>
    <name evidence="10" type="ORF">SCHPADRAFT_804892</name>
</gene>
<comment type="subunit">
    <text evidence="2 8">Monomer.</text>
</comment>
<proteinExistence type="inferred from homology"/>
<evidence type="ECO:0000256" key="3">
    <source>
        <dbReference type="ARBA" id="ARBA00012718"/>
    </source>
</evidence>
<sequence length="193" mass="21898">SPPSLPQNSIYTANYCEENVYFLAKHFLDDKEVSSRWDVFVIFISNTTKSVALWYQKLNDSVVIWDYHVILIALRRRALTSSAGRRLASRSFVYDFDSRLEMPCAWEEYITLTFQDQEGLPEQFRSLLRVVPGDVFVGSFASDRSHMVSLDGNGSRYISVPPPYACIVGEKAKILGVVNNLMDSFVDMSSNGD</sequence>
<feature type="non-terminal residue" evidence="10">
    <location>
        <position position="193"/>
    </location>
</feature>
<evidence type="ECO:0000256" key="8">
    <source>
        <dbReference type="RuleBase" id="RU367082"/>
    </source>
</evidence>
<evidence type="ECO:0000256" key="5">
    <source>
        <dbReference type="ARBA" id="ARBA00022801"/>
    </source>
</evidence>
<dbReference type="EMBL" id="KQ085891">
    <property type="protein sequence ID" value="KLO18794.1"/>
    <property type="molecule type" value="Genomic_DNA"/>
</dbReference>
<evidence type="ECO:0000256" key="2">
    <source>
        <dbReference type="ARBA" id="ARBA00011245"/>
    </source>
</evidence>
<keyword evidence="5 8" id="KW-0378">Hydrolase</keyword>
<organism evidence="10 11">
    <name type="scientific">Schizopora paradoxa</name>
    <dbReference type="NCBI Taxonomy" id="27342"/>
    <lineage>
        <taxon>Eukaryota</taxon>
        <taxon>Fungi</taxon>
        <taxon>Dikarya</taxon>
        <taxon>Basidiomycota</taxon>
        <taxon>Agaricomycotina</taxon>
        <taxon>Agaricomycetes</taxon>
        <taxon>Hymenochaetales</taxon>
        <taxon>Schizoporaceae</taxon>
        <taxon>Schizopora</taxon>
    </lineage>
</organism>
<dbReference type="EC" id="3.5.1.122" evidence="3 8"/>
<dbReference type="GO" id="GO:0008418">
    <property type="term" value="F:protein-N-terminal asparagine amidohydrolase activity"/>
    <property type="evidence" value="ECO:0007669"/>
    <property type="project" value="UniProtKB-UniRule"/>
</dbReference>
<dbReference type="PANTHER" id="PTHR13035:SF0">
    <property type="entry name" value="PROTEIN N-TERMINAL GLUTAMINE AMIDOHYDROLASE"/>
    <property type="match status" value="1"/>
</dbReference>
<keyword evidence="11" id="KW-1185">Reference proteome</keyword>
<feature type="domain" description="Protein N-terminal glutamine amidohydrolase alpha beta roll" evidence="9">
    <location>
        <begin position="11"/>
        <end position="191"/>
    </location>
</feature>
<comment type="similarity">
    <text evidence="1 8">Belongs to the NTAQ1 family.</text>
</comment>
<evidence type="ECO:0000256" key="4">
    <source>
        <dbReference type="ARBA" id="ARBA00021247"/>
    </source>
</evidence>
<dbReference type="PANTHER" id="PTHR13035">
    <property type="entry name" value="PROTEIN N-TERMINAL GLUTAMINE AMIDOHYDROLASE"/>
    <property type="match status" value="1"/>
</dbReference>
<evidence type="ECO:0000256" key="7">
    <source>
        <dbReference type="ARBA" id="ARBA00048768"/>
    </source>
</evidence>
<dbReference type="AlphaFoldDB" id="A0A0H2S488"/>
<dbReference type="Gene3D" id="3.10.620.10">
    <property type="entry name" value="Protein N-terminal glutamine amidohydrolase, alpha beta roll"/>
    <property type="match status" value="1"/>
</dbReference>
<dbReference type="Pfam" id="PF09764">
    <property type="entry name" value="Nt_Gln_amidase"/>
    <property type="match status" value="1"/>
</dbReference>
<dbReference type="GO" id="GO:0005829">
    <property type="term" value="C:cytosol"/>
    <property type="evidence" value="ECO:0007669"/>
    <property type="project" value="TreeGrafter"/>
</dbReference>
<evidence type="ECO:0000313" key="10">
    <source>
        <dbReference type="EMBL" id="KLO18794.1"/>
    </source>
</evidence>
<comment type="catalytic activity">
    <reaction evidence="7 8">
        <text>N-terminal L-glutaminyl-[protein] + H2O = N-terminal L-glutamyl-[protein] + NH4(+)</text>
        <dbReference type="Rhea" id="RHEA:50680"/>
        <dbReference type="Rhea" id="RHEA-COMP:12668"/>
        <dbReference type="Rhea" id="RHEA-COMP:12777"/>
        <dbReference type="ChEBI" id="CHEBI:15377"/>
        <dbReference type="ChEBI" id="CHEBI:28938"/>
        <dbReference type="ChEBI" id="CHEBI:64721"/>
        <dbReference type="ChEBI" id="CHEBI:64722"/>
        <dbReference type="EC" id="3.5.1.122"/>
    </reaction>
</comment>
<reference evidence="10 11" key="1">
    <citation type="submission" date="2015-04" db="EMBL/GenBank/DDBJ databases">
        <title>Complete genome sequence of Schizopora paradoxa KUC8140, a cosmopolitan wood degrader in East Asia.</title>
        <authorList>
            <consortium name="DOE Joint Genome Institute"/>
            <person name="Min B."/>
            <person name="Park H."/>
            <person name="Jang Y."/>
            <person name="Kim J.-J."/>
            <person name="Kim K.H."/>
            <person name="Pangilinan J."/>
            <person name="Lipzen A."/>
            <person name="Riley R."/>
            <person name="Grigoriev I.V."/>
            <person name="Spatafora J.W."/>
            <person name="Choi I.-G."/>
        </authorList>
    </citation>
    <scope>NUCLEOTIDE SEQUENCE [LARGE SCALE GENOMIC DNA]</scope>
    <source>
        <strain evidence="10 11">KUC8140</strain>
    </source>
</reference>
<dbReference type="InterPro" id="IPR037132">
    <property type="entry name" value="N_Gln_amidohydro_ab_roll_sf"/>
</dbReference>
<dbReference type="GO" id="GO:0005634">
    <property type="term" value="C:nucleus"/>
    <property type="evidence" value="ECO:0007669"/>
    <property type="project" value="TreeGrafter"/>
</dbReference>
<evidence type="ECO:0000256" key="6">
    <source>
        <dbReference type="ARBA" id="ARBA00029677"/>
    </source>
</evidence>
<evidence type="ECO:0000259" key="9">
    <source>
        <dbReference type="Pfam" id="PF09764"/>
    </source>
</evidence>